<feature type="non-terminal residue" evidence="1">
    <location>
        <position position="312"/>
    </location>
</feature>
<accession>A0ACC1J1M2</accession>
<gene>
    <name evidence="1" type="ORF">FBU59_005781</name>
</gene>
<name>A0ACC1J1M2_9FUNG</name>
<dbReference type="EMBL" id="JANBPW010004752">
    <property type="protein sequence ID" value="KAJ1934186.1"/>
    <property type="molecule type" value="Genomic_DNA"/>
</dbReference>
<organism evidence="1 2">
    <name type="scientific">Linderina macrospora</name>
    <dbReference type="NCBI Taxonomy" id="4868"/>
    <lineage>
        <taxon>Eukaryota</taxon>
        <taxon>Fungi</taxon>
        <taxon>Fungi incertae sedis</taxon>
        <taxon>Zoopagomycota</taxon>
        <taxon>Kickxellomycotina</taxon>
        <taxon>Kickxellomycetes</taxon>
        <taxon>Kickxellales</taxon>
        <taxon>Kickxellaceae</taxon>
        <taxon>Linderina</taxon>
    </lineage>
</organism>
<keyword evidence="2" id="KW-1185">Reference proteome</keyword>
<sequence>MAYSHDSDRTNTPSEHEHIPGQGQSGVEAVSKLAHILDNNNNSHINSSRAERAAFATARSESPQAGIQAYHSGQVHTGSPIIGVRSQSSLSNDGSAQHRGSPDSSNQAATGHHHTDSPAGLRHVRSETAYERSSGHGDDGKAGYALWLPWEESALIDWLFEPGNRRLFNEPRRKKDCHERIIRDVLPSKTSRAIEGKIRTLEKRHQRAEAETRRADFNAKHPGKRPEEVAEALCTNYYKLHAIFAPRPWHKDASSAQRSPSQASATLSVPRSSSPPRLAAAESMPHAQLVRKIAPKRGLHDDDDTPTMLGGK</sequence>
<proteinExistence type="predicted"/>
<evidence type="ECO:0000313" key="1">
    <source>
        <dbReference type="EMBL" id="KAJ1934186.1"/>
    </source>
</evidence>
<evidence type="ECO:0000313" key="2">
    <source>
        <dbReference type="Proteomes" id="UP001150603"/>
    </source>
</evidence>
<reference evidence="1" key="1">
    <citation type="submission" date="2022-07" db="EMBL/GenBank/DDBJ databases">
        <title>Phylogenomic reconstructions and comparative analyses of Kickxellomycotina fungi.</title>
        <authorList>
            <person name="Reynolds N.K."/>
            <person name="Stajich J.E."/>
            <person name="Barry K."/>
            <person name="Grigoriev I.V."/>
            <person name="Crous P."/>
            <person name="Smith M.E."/>
        </authorList>
    </citation>
    <scope>NUCLEOTIDE SEQUENCE</scope>
    <source>
        <strain evidence="1">NRRL 5244</strain>
    </source>
</reference>
<protein>
    <submittedName>
        <fullName evidence="1">Uncharacterized protein</fullName>
    </submittedName>
</protein>
<dbReference type="Proteomes" id="UP001150603">
    <property type="component" value="Unassembled WGS sequence"/>
</dbReference>
<comment type="caution">
    <text evidence="1">The sequence shown here is derived from an EMBL/GenBank/DDBJ whole genome shotgun (WGS) entry which is preliminary data.</text>
</comment>